<evidence type="ECO:0000313" key="2">
    <source>
        <dbReference type="Proteomes" id="UP000186817"/>
    </source>
</evidence>
<comment type="caution">
    <text evidence="1">The sequence shown here is derived from an EMBL/GenBank/DDBJ whole genome shotgun (WGS) entry which is preliminary data.</text>
</comment>
<dbReference type="InterPro" id="IPR012337">
    <property type="entry name" value="RNaseH-like_sf"/>
</dbReference>
<dbReference type="PANTHER" id="PTHR47027">
    <property type="entry name" value="REVERSE TRANSCRIPTASE DOMAIN-CONTAINING PROTEIN"/>
    <property type="match status" value="1"/>
</dbReference>
<name>A0A1Q9E217_SYMMI</name>
<dbReference type="EMBL" id="LSRX01000291">
    <property type="protein sequence ID" value="OLQ01466.1"/>
    <property type="molecule type" value="Genomic_DNA"/>
</dbReference>
<dbReference type="SUPFAM" id="SSF53098">
    <property type="entry name" value="Ribonuclease H-like"/>
    <property type="match status" value="1"/>
</dbReference>
<reference evidence="1 2" key="1">
    <citation type="submission" date="2016-02" db="EMBL/GenBank/DDBJ databases">
        <title>Genome analysis of coral dinoflagellate symbionts highlights evolutionary adaptations to a symbiotic lifestyle.</title>
        <authorList>
            <person name="Aranda M."/>
            <person name="Li Y."/>
            <person name="Liew Y.J."/>
            <person name="Baumgarten S."/>
            <person name="Simakov O."/>
            <person name="Wilson M."/>
            <person name="Piel J."/>
            <person name="Ashoor H."/>
            <person name="Bougouffa S."/>
            <person name="Bajic V.B."/>
            <person name="Ryu T."/>
            <person name="Ravasi T."/>
            <person name="Bayer T."/>
            <person name="Micklem G."/>
            <person name="Kim H."/>
            <person name="Bhak J."/>
            <person name="Lajeunesse T.C."/>
            <person name="Voolstra C.R."/>
        </authorList>
    </citation>
    <scope>NUCLEOTIDE SEQUENCE [LARGE SCALE GENOMIC DNA]</scope>
    <source>
        <strain evidence="1 2">CCMP2467</strain>
    </source>
</reference>
<dbReference type="SUPFAM" id="SSF56219">
    <property type="entry name" value="DNase I-like"/>
    <property type="match status" value="1"/>
</dbReference>
<organism evidence="1 2">
    <name type="scientific">Symbiodinium microadriaticum</name>
    <name type="common">Dinoflagellate</name>
    <name type="synonym">Zooxanthella microadriatica</name>
    <dbReference type="NCBI Taxonomy" id="2951"/>
    <lineage>
        <taxon>Eukaryota</taxon>
        <taxon>Sar</taxon>
        <taxon>Alveolata</taxon>
        <taxon>Dinophyceae</taxon>
        <taxon>Suessiales</taxon>
        <taxon>Symbiodiniaceae</taxon>
        <taxon>Symbiodinium</taxon>
    </lineage>
</organism>
<dbReference type="PANTHER" id="PTHR47027:SF20">
    <property type="entry name" value="REVERSE TRANSCRIPTASE-LIKE PROTEIN WITH RNA-DIRECTED DNA POLYMERASE DOMAIN"/>
    <property type="match status" value="1"/>
</dbReference>
<feature type="non-terminal residue" evidence="1">
    <location>
        <position position="1462"/>
    </location>
</feature>
<dbReference type="OrthoDB" id="446385at2759"/>
<evidence type="ECO:0000313" key="1">
    <source>
        <dbReference type="EMBL" id="OLQ01466.1"/>
    </source>
</evidence>
<protein>
    <submittedName>
        <fullName evidence="1">Uncharacterized protein</fullName>
    </submittedName>
</protein>
<gene>
    <name evidence="1" type="ORF">AK812_SmicGene15780</name>
</gene>
<proteinExistence type="predicted"/>
<dbReference type="Proteomes" id="UP000186817">
    <property type="component" value="Unassembled WGS sequence"/>
</dbReference>
<dbReference type="GO" id="GO:0003676">
    <property type="term" value="F:nucleic acid binding"/>
    <property type="evidence" value="ECO:0007669"/>
    <property type="project" value="InterPro"/>
</dbReference>
<dbReference type="Gene3D" id="3.60.10.10">
    <property type="entry name" value="Endonuclease/exonuclease/phosphatase"/>
    <property type="match status" value="1"/>
</dbReference>
<dbReference type="InterPro" id="IPR036691">
    <property type="entry name" value="Endo/exonu/phosph_ase_sf"/>
</dbReference>
<accession>A0A1Q9E217</accession>
<dbReference type="InterPro" id="IPR036397">
    <property type="entry name" value="RNaseH_sf"/>
</dbReference>
<dbReference type="Gene3D" id="3.30.420.10">
    <property type="entry name" value="Ribonuclease H-like superfamily/Ribonuclease H"/>
    <property type="match status" value="1"/>
</dbReference>
<sequence length="1462" mass="159523">MGPPGDVPKPARFANWVGQGLVGRSPLPDDILVLTSDGSFRADTGGAGWAVSLSLVSDSVLALPGTFIGCLFGSLEPYRRILSEQRIHAEFDAYLAEVCGLLWAAVAALQLPFSGALLFRADNLSALQGVAGQANLRDHALCVVARNFFAAIQSLSSCTVHFQHVHGHSGDAANELADGLASLGSAGRQSVFPFACDLGFWLSDRGLVSDWLPHLCLSRSRPAEVPRLQHDLMTWTQDEPVRSLPASLVMQPFLRAVPSLGTEGADCGEDVEVSLVTYNVLSLLGVATSATAAGLHGATGRPSLLARVLADRGIHVAGLQECRTPRGTYHCGAYKRFASGCDEAACFGVELWVALTGPFRSDAVAILHTEPTALIATIGFRQTHFRILVGHAPHRAHTEQVRAEWWSRISGLCHSFSSGASWIFLVDGNCRVGSEVSAVVGPHQPDVEGLSGTAFRGLLFELRAWVPATFSECMQGDGGTLCLHRNGEIVRSDYVGVPIEWRSGRICAHVDPGITTGHSCVDHFAACLKVTLKFTGHRRTPRARRIDAAAVSHPENAPVVKSILRSAPRPAWNVDVSEHAALLVDHLYSGLVRHFPLTSNRMHGAHFSERASELHRAVATLRHNVRARKLALRNTRLRCAFLAWRDRRDTFCQLFQGKWLWHLRHRLALSCMLLHRAGTNLRTQCRVDRAAYFSAAADDIAESRPGEIHQSVKKVMRPKRFRKVTADPLPLLHRADGTLCKSAQEAQDAWREHFSALEDGVPVSSEDLVASCRAWQDSFAGEDTVNVAHVPALRALECAFRAASARKASGPDLLPTAICRFFSSDLSLLFWPLMLKTVLQAAEAAGLKGGLLHHIPKPNSALQGRCEGHRGILVQSAISKAIHRSMRGLAMDQWLPHALPVQIGGRRGCSAHFGHFCSRAFLSVMKAAGVSAGILFVDLAAAYYRVVRETILGDKLTGRGIDQIAATLHLSSDDLQLLRAHISSHPVLCEQESAPLFLEIAREMHSHTWFVLANDHQVVQTHRGTRPGGALADVIFNLLFSRVLHRRSQGNGDLGAPTIEWDGNRNPFGDSRSGQSVVSLRLQDVVFADDLASFVCADQAAHLRPQLGCVAAATLNVLPEHGLSANIGPTKTAAVVALHGRGSRAARRELFQHMRGKLPVWPENSGVVTLDLVTVYKHLGSVLTHDGSLLAEIKHRLAVGRAAFKEGKQRLFSCQRVPLSRRAILFRSHVLSAVLAGCGAWPALGPTEWKAFSGGLFSLFRQLLSLRSEEWRVTEGQIYARIGLPCPRSLLNAERLRFLLLLVRSGPDVAWALLRRFEPYLQGLQEASDWLLAAIGGTCELQDIRSSWPAWESLLTQSPGRFKGLIKRAELWHCEARSVQAALETFARCVWPPVCGPNNSGLAECEHACLICKIAFRTRQALARPTDISYFAVDETAAHEQMPAQDVLLVLHPEHLCNKIAG</sequence>
<keyword evidence="2" id="KW-1185">Reference proteome</keyword>